<reference evidence="1" key="1">
    <citation type="submission" date="2016-03" db="EMBL/GenBank/DDBJ databases">
        <authorList>
            <person name="Ploux O."/>
        </authorList>
    </citation>
    <scope>NUCLEOTIDE SEQUENCE</scope>
    <source>
        <strain evidence="1">UC1</strain>
    </source>
</reference>
<protein>
    <submittedName>
        <fullName evidence="1">Uncharacterized protein</fullName>
    </submittedName>
</protein>
<dbReference type="RefSeq" id="WP_295573782.1">
    <property type="nucleotide sequence ID" value="NZ_FLQR01000001.1"/>
</dbReference>
<dbReference type="EMBL" id="FLQR01000001">
    <property type="protein sequence ID" value="SBS70976.1"/>
    <property type="molecule type" value="Genomic_DNA"/>
</dbReference>
<name>A0A1Y5NX30_9MICO</name>
<evidence type="ECO:0000313" key="1">
    <source>
        <dbReference type="EMBL" id="SBS70976.1"/>
    </source>
</evidence>
<accession>A0A1Y5NX30</accession>
<gene>
    <name evidence="1" type="ORF">MIPYR_10774</name>
</gene>
<sequence>MPLDIPDALRATRADAARILRARDKLVAEPLDRVGRGRLVELDRDLIDVLDRLRIDPCDASPDVPLVLLPVRVECKTSGSTLRVRVTPDEIHVDALARTLSDLEAESARTWWRAVWTDAASPVPWTELVETVGSDRAAWAARAMTPLNLDGFGAGDPQFPDPPTEVANGSVARCLPDRFVVTVSIAGRDPITVVGPPIPRDVPISPLALGDDDVVDIAGLRVPAGSEWAVSFDEAKKIGLGIEVPLPRGATAIDSVVVVGTRNSVAERDNARDLGDLLVSHAFSDGFDLLAHGMPTNNAQADRSPYRTAESMGAPATAVPAPSAQAAAVARLLGVDGAVVESLLTPDGTRSTLEAAQRAANTALWWTTWEPVLKKVDEADIPAVTPGTIESARRLHRDDVRGAGHSSTIRVGAQPYGILPVSDLDAWEPESGDISAALVPLVRRVLARWTARAQRLPRIRPGDEVSDEALLEMLGTNPTSTGVRARPAVDGPQISTLAAATGAPVSVVAAEKQLAQAVVSQYSVELGQRLTAPALQDLTRTIALPLVSARDAEVVATILADGAPQVDSVLQALLDIAWDEAKAAQLRAAPSTYVGPLLDFLRPDAQIVALAQAAMSSSIDTAVSAAPAQSARELFAAASTLRSTVHFDGQPTEAISLAAIEPVAEARTSFAQVALELGDTPEARWVGQEAIAGILELFGMRWETRDAMTALAAAPIDERRIAVASALDVASHRVDAWATGIVAARQRALSTDEGITIGAFGYLEDLRLGVAAREPEGWLHAPSPSHAVAEGVLASAHRSRIGATQGAQPFAIDLSSRRGAELRRILEGMRRGQTIGAMLGYQIERGLTRSAGRFQLTLRQLAPLNTEEVANEAASRSRTARMAAADVVDGVDLLRRFPLESLDAAAPPLRTKLSEKPVNAYIDGDWPAVTDEEWATVVSALRGAAETLDAVSDALLAESVLHYVSGNPSRASAAMDAAGSGGAVDPDLDVLGVRQAGRNLTHNAYVVIPEGATGWSSTRPRAVAEPRLEAWAARRLGDPGDIVVSDGAGGRLTLADAGFAALDLVFADDLPSLVRDLRAALPAMGDVVTARGPSWPRKARPLTMAAALAATLRSIAAGGNALTPDRLVGSGDPPQHAIDRDELLGRCRTLLEALAGALEIGEATIGAIDPLTLAIAEADVADLRAAVEPLAAFGVTLSPNLAVPTDAAWAVGAWEGASARYVSATAMLDALAATAADLVDAQVLTRVEAIAESILGDGFPILPVLRHIDGEGNDFADAVRKPLFPAPPPARLAAFVRDHAAVHVGLGRLAEAQLIGRAAGAAVSLTAVQLTLRAADGSALPGTDRWLAGDLPDGLPWPAHPVTHVVLELVGTPAASTDAVAGILFDSWVEMLPFQPDAHAVGDDAIETPLRDARATTGLAVHAHQASARAPQVILSAVSPDGARWTTDSLVATVRSAVALSKARLVTLESVPGDAAILPAIYVASRWLQVRKGFAFHDLAQVSWSQVAYPFLSEVK</sequence>
<organism evidence="1">
    <name type="scientific">uncultured Microbacterium sp</name>
    <dbReference type="NCBI Taxonomy" id="191216"/>
    <lineage>
        <taxon>Bacteria</taxon>
        <taxon>Bacillati</taxon>
        <taxon>Actinomycetota</taxon>
        <taxon>Actinomycetes</taxon>
        <taxon>Micrococcales</taxon>
        <taxon>Microbacteriaceae</taxon>
        <taxon>Microbacterium</taxon>
        <taxon>environmental samples</taxon>
    </lineage>
</organism>
<proteinExistence type="predicted"/>